<reference evidence="3" key="1">
    <citation type="journal article" date="2019" name="Int. J. Syst. Evol. Microbiol.">
        <title>The Global Catalogue of Microorganisms (GCM) 10K type strain sequencing project: providing services to taxonomists for standard genome sequencing and annotation.</title>
        <authorList>
            <consortium name="The Broad Institute Genomics Platform"/>
            <consortium name="The Broad Institute Genome Sequencing Center for Infectious Disease"/>
            <person name="Wu L."/>
            <person name="Ma J."/>
        </authorList>
    </citation>
    <scope>NUCLEOTIDE SEQUENCE [LARGE SCALE GENOMIC DNA]</scope>
    <source>
        <strain evidence="3">JCM 16083</strain>
    </source>
</reference>
<dbReference type="Proteomes" id="UP001501126">
    <property type="component" value="Unassembled WGS sequence"/>
</dbReference>
<evidence type="ECO:0000313" key="3">
    <source>
        <dbReference type="Proteomes" id="UP001501126"/>
    </source>
</evidence>
<protein>
    <submittedName>
        <fullName evidence="2">Uncharacterized protein</fullName>
    </submittedName>
</protein>
<proteinExistence type="predicted"/>
<evidence type="ECO:0000313" key="2">
    <source>
        <dbReference type="EMBL" id="GAA0875719.1"/>
    </source>
</evidence>
<dbReference type="RefSeq" id="WP_343787499.1">
    <property type="nucleotide sequence ID" value="NZ_BAAAFH010000011.1"/>
</dbReference>
<keyword evidence="1" id="KW-0175">Coiled coil</keyword>
<evidence type="ECO:0000256" key="1">
    <source>
        <dbReference type="SAM" id="Coils"/>
    </source>
</evidence>
<organism evidence="2 3">
    <name type="scientific">Wandonia haliotis</name>
    <dbReference type="NCBI Taxonomy" id="574963"/>
    <lineage>
        <taxon>Bacteria</taxon>
        <taxon>Pseudomonadati</taxon>
        <taxon>Bacteroidota</taxon>
        <taxon>Flavobacteriia</taxon>
        <taxon>Flavobacteriales</taxon>
        <taxon>Crocinitomicaceae</taxon>
        <taxon>Wandonia</taxon>
    </lineage>
</organism>
<sequence>MNQLKRLLENLNSREISLLEGKLASGRGRSRKKYELLDVLLKRGRPKKIETINLLYKDSPNAKENFRKLVKRLQEDVLSIINTRESPGHSLTRVSSTIDSVKQLKTLIENDYGKDMILARFDYLEETARLKHLHLNQIILGRVKCENFYMDICPIELTERLGEVHRISLYVTEAKLFHLSCKRYFLMNELNEGLLERLESMRLSIYKYYVESNEVTVGFYLHAGSFILSLIKQDNSPCQFHLDQIRLLQAKDDLLVANEFSDEFLLLDAIGSYLEEFRNGNIQLHLPDDHVIFSKTFFNRIQSQPFEVDLVLRLLFLSGRVGEVLELLERVGQHNLFESSIDLRRRIQYYKLLGMYLSGEFNEADKQLLRFNTYRNGMGIMRYYIPILKFLINQNLKDTPYDVNIDSFRRYVNRYIRNLNEIEDEPNYLKNVSLKLNVVLKTISGVKRDKNELLELQQVLKEELGEFHYISLHCLPFVKWLEHKIETYDDNGKKGSRKSRVILR</sequence>
<gene>
    <name evidence="2" type="ORF">GCM10009118_21280</name>
</gene>
<accession>A0ABP3Y2C9</accession>
<keyword evidence="3" id="KW-1185">Reference proteome</keyword>
<feature type="coiled-coil region" evidence="1">
    <location>
        <begin position="405"/>
        <end position="466"/>
    </location>
</feature>
<name>A0ABP3Y2C9_9FLAO</name>
<comment type="caution">
    <text evidence="2">The sequence shown here is derived from an EMBL/GenBank/DDBJ whole genome shotgun (WGS) entry which is preliminary data.</text>
</comment>
<dbReference type="EMBL" id="BAAAFH010000011">
    <property type="protein sequence ID" value="GAA0875719.1"/>
    <property type="molecule type" value="Genomic_DNA"/>
</dbReference>